<evidence type="ECO:0000313" key="1">
    <source>
        <dbReference type="EMBL" id="QDU32676.1"/>
    </source>
</evidence>
<dbReference type="Pfam" id="PF24251">
    <property type="entry name" value="DUF7453"/>
    <property type="match status" value="2"/>
</dbReference>
<gene>
    <name evidence="1" type="ORF">KS4_07100</name>
</gene>
<organism evidence="1 2">
    <name type="scientific">Poriferisphaera corsica</name>
    <dbReference type="NCBI Taxonomy" id="2528020"/>
    <lineage>
        <taxon>Bacteria</taxon>
        <taxon>Pseudomonadati</taxon>
        <taxon>Planctomycetota</taxon>
        <taxon>Phycisphaerae</taxon>
        <taxon>Phycisphaerales</taxon>
        <taxon>Phycisphaeraceae</taxon>
        <taxon>Poriferisphaera</taxon>
    </lineage>
</organism>
<dbReference type="NCBIfam" id="TIGR02595">
    <property type="entry name" value="PEP_CTERM"/>
    <property type="match status" value="1"/>
</dbReference>
<dbReference type="KEGG" id="pcor:KS4_07100"/>
<evidence type="ECO:0000313" key="2">
    <source>
        <dbReference type="Proteomes" id="UP000317369"/>
    </source>
</evidence>
<protein>
    <submittedName>
        <fullName evidence="1">PEP-CTERM motif protein</fullName>
    </submittedName>
</protein>
<dbReference type="OrthoDB" id="267377at2"/>
<dbReference type="NCBIfam" id="TIGR05002">
    <property type="entry name" value="NxxGxxAF_repeat"/>
    <property type="match status" value="6"/>
</dbReference>
<accession>A0A517YR20</accession>
<dbReference type="RefSeq" id="WP_145074627.1">
    <property type="nucleotide sequence ID" value="NZ_CP036425.1"/>
</dbReference>
<dbReference type="InterPro" id="IPR055876">
    <property type="entry name" value="DUF7453"/>
</dbReference>
<sequence length="549" mass="58832">MPVCLRTHSCVMLLIGSLVGGMSGVDCLNAADVRTVALTRHQAAGTRDVWDDFYHFTINDWGQTAFGGKLTGNAVTEITDNGIWLEDYGNQLLIARGGQSAWGADDDAVFRTLTSPQINSLGTVVFKSSLEGENISSFLNGSAVFRYGEDYGPQMLFRTGQAWGDGTLDINNFSSLRTNESGEYALKMELNKLGQPLDGFVVVKGDGQTVKTIAEKGSFAGGVGNGVVYEDSFFAPKLNDNGDVSFMAHIEGDGVIQWNDIGVWMSQNDIHVLQMRERMSAPGTGQVLESISIPSINDAREIVFKGDLVPLLGHDYDPLTDAGLWGGHKDDLQLIARRGDAAVGLEGWNFGRFLNTSINHDGTIMFTAQLANDVESLEETKGVWQHKDGVTSLIAGTGSVIEGLDDGEFVRYVFEDSINGLGQIVFSASIAGAGVTEEDNVGLWITGLDGALDLIIREGDLFDVDDDPIAEDLRVISDIAMDGWSGGEEGHAKSLNDWGELAVRLNFTDGSEGLFVFNTIAAIPEPGSVALLGAGLVGMLARKRKCGLG</sequence>
<dbReference type="EMBL" id="CP036425">
    <property type="protein sequence ID" value="QDU32676.1"/>
    <property type="molecule type" value="Genomic_DNA"/>
</dbReference>
<reference evidence="1 2" key="1">
    <citation type="submission" date="2019-02" db="EMBL/GenBank/DDBJ databases">
        <title>Deep-cultivation of Planctomycetes and their phenomic and genomic characterization uncovers novel biology.</title>
        <authorList>
            <person name="Wiegand S."/>
            <person name="Jogler M."/>
            <person name="Boedeker C."/>
            <person name="Pinto D."/>
            <person name="Vollmers J."/>
            <person name="Rivas-Marin E."/>
            <person name="Kohn T."/>
            <person name="Peeters S.H."/>
            <person name="Heuer A."/>
            <person name="Rast P."/>
            <person name="Oberbeckmann S."/>
            <person name="Bunk B."/>
            <person name="Jeske O."/>
            <person name="Meyerdierks A."/>
            <person name="Storesund J.E."/>
            <person name="Kallscheuer N."/>
            <person name="Luecker S."/>
            <person name="Lage O.M."/>
            <person name="Pohl T."/>
            <person name="Merkel B.J."/>
            <person name="Hornburger P."/>
            <person name="Mueller R.-W."/>
            <person name="Bruemmer F."/>
            <person name="Labrenz M."/>
            <person name="Spormann A.M."/>
            <person name="Op den Camp H."/>
            <person name="Overmann J."/>
            <person name="Amann R."/>
            <person name="Jetten M.S.M."/>
            <person name="Mascher T."/>
            <person name="Medema M.H."/>
            <person name="Devos D.P."/>
            <person name="Kaster A.-K."/>
            <person name="Ovreas L."/>
            <person name="Rohde M."/>
            <person name="Galperin M.Y."/>
            <person name="Jogler C."/>
        </authorList>
    </citation>
    <scope>NUCLEOTIDE SEQUENCE [LARGE SCALE GENOMIC DNA]</scope>
    <source>
        <strain evidence="1 2">KS4</strain>
    </source>
</reference>
<dbReference type="Proteomes" id="UP000317369">
    <property type="component" value="Chromosome"/>
</dbReference>
<dbReference type="InterPro" id="IPR013424">
    <property type="entry name" value="Ice-binding_C"/>
</dbReference>
<proteinExistence type="predicted"/>
<keyword evidence="2" id="KW-1185">Reference proteome</keyword>
<dbReference type="AlphaFoldDB" id="A0A517YR20"/>
<name>A0A517YR20_9BACT</name>